<dbReference type="PANTHER" id="PTHR47938">
    <property type="entry name" value="RESPIRATORY COMPLEX I CHAPERONE (CIA84), PUTATIVE (AFU_ORTHOLOGUE AFUA_2G06020)-RELATED"/>
    <property type="match status" value="1"/>
</dbReference>
<dbReference type="InterPro" id="IPR002885">
    <property type="entry name" value="PPR_rpt"/>
</dbReference>
<evidence type="ECO:0000313" key="4">
    <source>
        <dbReference type="Proteomes" id="UP000283530"/>
    </source>
</evidence>
<gene>
    <name evidence="3" type="ORF">CKAN_02435700</name>
</gene>
<dbReference type="OrthoDB" id="42736at2759"/>
<dbReference type="EMBL" id="QPKB01000011">
    <property type="protein sequence ID" value="RWR95036.1"/>
    <property type="molecule type" value="Genomic_DNA"/>
</dbReference>
<comment type="caution">
    <text evidence="3">The sequence shown here is derived from an EMBL/GenBank/DDBJ whole genome shotgun (WGS) entry which is preliminary data.</text>
</comment>
<keyword evidence="2" id="KW-0677">Repeat</keyword>
<proteinExistence type="inferred from homology"/>
<dbReference type="GO" id="GO:0003729">
    <property type="term" value="F:mRNA binding"/>
    <property type="evidence" value="ECO:0007669"/>
    <property type="project" value="TreeGrafter"/>
</dbReference>
<dbReference type="STRING" id="337451.A0A443PW80"/>
<dbReference type="PANTHER" id="PTHR47938:SF34">
    <property type="entry name" value="EXPRESSED PROTEIN"/>
    <property type="match status" value="1"/>
</dbReference>
<dbReference type="InterPro" id="IPR011990">
    <property type="entry name" value="TPR-like_helical_dom_sf"/>
</dbReference>
<dbReference type="Pfam" id="PF12854">
    <property type="entry name" value="PPR_1"/>
    <property type="match status" value="1"/>
</dbReference>
<accession>A0A443PW80</accession>
<dbReference type="Gene3D" id="1.25.40.10">
    <property type="entry name" value="Tetratricopeptide repeat domain"/>
    <property type="match status" value="1"/>
</dbReference>
<comment type="similarity">
    <text evidence="1">Belongs to the PPR family. P subfamily.</text>
</comment>
<evidence type="ECO:0000256" key="2">
    <source>
        <dbReference type="ARBA" id="ARBA00022737"/>
    </source>
</evidence>
<protein>
    <recommendedName>
        <fullName evidence="5">Pentatricopeptide repeat-containing protein</fullName>
    </recommendedName>
</protein>
<organism evidence="3 4">
    <name type="scientific">Cinnamomum micranthum f. kanehirae</name>
    <dbReference type="NCBI Taxonomy" id="337451"/>
    <lineage>
        <taxon>Eukaryota</taxon>
        <taxon>Viridiplantae</taxon>
        <taxon>Streptophyta</taxon>
        <taxon>Embryophyta</taxon>
        <taxon>Tracheophyta</taxon>
        <taxon>Spermatophyta</taxon>
        <taxon>Magnoliopsida</taxon>
        <taxon>Magnoliidae</taxon>
        <taxon>Laurales</taxon>
        <taxon>Lauraceae</taxon>
        <taxon>Cinnamomum</taxon>
    </lineage>
</organism>
<dbReference type="AlphaFoldDB" id="A0A443PW80"/>
<evidence type="ECO:0008006" key="5">
    <source>
        <dbReference type="Google" id="ProtNLM"/>
    </source>
</evidence>
<sequence>MKLGDLEMVVGLKNSIERNQLKPGDSDAMVGFFEETMEKGIQTGDYACSVLLNGLCYNWEVRVLKKSMEKKLLVPTVVIYDTIIDGYCRIGDMSIALEMV</sequence>
<name>A0A443PW80_9MAGN</name>
<reference evidence="3 4" key="1">
    <citation type="journal article" date="2019" name="Nat. Plants">
        <title>Stout camphor tree genome fills gaps in understanding of flowering plant genome evolution.</title>
        <authorList>
            <person name="Chaw S.M."/>
            <person name="Liu Y.C."/>
            <person name="Wu Y.W."/>
            <person name="Wang H.Y."/>
            <person name="Lin C.I."/>
            <person name="Wu C.S."/>
            <person name="Ke H.M."/>
            <person name="Chang L.Y."/>
            <person name="Hsu C.Y."/>
            <person name="Yang H.T."/>
            <person name="Sudianto E."/>
            <person name="Hsu M.H."/>
            <person name="Wu K.P."/>
            <person name="Wang L.N."/>
            <person name="Leebens-Mack J.H."/>
            <person name="Tsai I.J."/>
        </authorList>
    </citation>
    <scope>NUCLEOTIDE SEQUENCE [LARGE SCALE GENOMIC DNA]</scope>
    <source>
        <strain evidence="4">cv. Chaw 1501</strain>
        <tissue evidence="3">Young leaves</tissue>
    </source>
</reference>
<keyword evidence="4" id="KW-1185">Reference proteome</keyword>
<evidence type="ECO:0000256" key="1">
    <source>
        <dbReference type="ARBA" id="ARBA00007626"/>
    </source>
</evidence>
<evidence type="ECO:0000313" key="3">
    <source>
        <dbReference type="EMBL" id="RWR95036.1"/>
    </source>
</evidence>
<dbReference type="Proteomes" id="UP000283530">
    <property type="component" value="Unassembled WGS sequence"/>
</dbReference>